<gene>
    <name evidence="6 7 8 9 10" type="primary">LOC106809504</name>
</gene>
<dbReference type="InterPro" id="IPR002048">
    <property type="entry name" value="EF_hand_dom"/>
</dbReference>
<evidence type="ECO:0000256" key="3">
    <source>
        <dbReference type="ARBA" id="ARBA00022837"/>
    </source>
</evidence>
<feature type="domain" description="EF-hand" evidence="4">
    <location>
        <begin position="75"/>
        <end position="110"/>
    </location>
</feature>
<keyword evidence="2" id="KW-0677">Repeat</keyword>
<proteinExistence type="predicted"/>
<evidence type="ECO:0000313" key="10">
    <source>
        <dbReference type="RefSeq" id="XP_014668084.1"/>
    </source>
</evidence>
<evidence type="ECO:0000256" key="1">
    <source>
        <dbReference type="ARBA" id="ARBA00022723"/>
    </source>
</evidence>
<dbReference type="RefSeq" id="XP_014668079.1">
    <property type="nucleotide sequence ID" value="XM_014812593.1"/>
</dbReference>
<evidence type="ECO:0000313" key="5">
    <source>
        <dbReference type="Proteomes" id="UP000695022"/>
    </source>
</evidence>
<dbReference type="CDD" id="cd00051">
    <property type="entry name" value="EFh"/>
    <property type="match status" value="1"/>
</dbReference>
<dbReference type="RefSeq" id="XP_014668084.1">
    <property type="nucleotide sequence ID" value="XM_014812598.1"/>
</dbReference>
<keyword evidence="1" id="KW-0479">Metal-binding</keyword>
<dbReference type="PANTHER" id="PTHR34524">
    <property type="entry name" value="CALCYPHOSIN"/>
    <property type="match status" value="1"/>
</dbReference>
<dbReference type="PROSITE" id="PS50222">
    <property type="entry name" value="EF_HAND_2"/>
    <property type="match status" value="3"/>
</dbReference>
<keyword evidence="3" id="KW-0106">Calcium</keyword>
<evidence type="ECO:0000256" key="2">
    <source>
        <dbReference type="ARBA" id="ARBA00022737"/>
    </source>
</evidence>
<feature type="domain" description="EF-hand" evidence="4">
    <location>
        <begin position="39"/>
        <end position="74"/>
    </location>
</feature>
<dbReference type="RefSeq" id="XP_014668081.1">
    <property type="nucleotide sequence ID" value="XM_014812595.1"/>
</dbReference>
<name>A0ABM1E7B1_PRICU</name>
<evidence type="ECO:0000313" key="6">
    <source>
        <dbReference type="RefSeq" id="XP_014668079.1"/>
    </source>
</evidence>
<reference evidence="6 7" key="1">
    <citation type="submission" date="2025-05" db="UniProtKB">
        <authorList>
            <consortium name="RefSeq"/>
        </authorList>
    </citation>
    <scope>IDENTIFICATION</scope>
</reference>
<dbReference type="RefSeq" id="XP_014668083.1">
    <property type="nucleotide sequence ID" value="XM_014812597.1"/>
</dbReference>
<dbReference type="PROSITE" id="PS00018">
    <property type="entry name" value="EF_HAND_1"/>
    <property type="match status" value="2"/>
</dbReference>
<evidence type="ECO:0000313" key="8">
    <source>
        <dbReference type="RefSeq" id="XP_014668082.1"/>
    </source>
</evidence>
<dbReference type="SMART" id="SM00054">
    <property type="entry name" value="EFh"/>
    <property type="match status" value="4"/>
</dbReference>
<keyword evidence="5" id="KW-1185">Reference proteome</keyword>
<dbReference type="InterPro" id="IPR011992">
    <property type="entry name" value="EF-hand-dom_pair"/>
</dbReference>
<dbReference type="Pfam" id="PF13499">
    <property type="entry name" value="EF-hand_7"/>
    <property type="match status" value="1"/>
</dbReference>
<evidence type="ECO:0000313" key="7">
    <source>
        <dbReference type="RefSeq" id="XP_014668081.1"/>
    </source>
</evidence>
<evidence type="ECO:0000259" key="4">
    <source>
        <dbReference type="PROSITE" id="PS50222"/>
    </source>
</evidence>
<dbReference type="Gene3D" id="1.10.238.10">
    <property type="entry name" value="EF-hand"/>
    <property type="match status" value="2"/>
</dbReference>
<accession>A0ABM1E7B1</accession>
<organism evidence="5 8">
    <name type="scientific">Priapulus caudatus</name>
    <name type="common">Priapulid worm</name>
    <dbReference type="NCBI Taxonomy" id="37621"/>
    <lineage>
        <taxon>Eukaryota</taxon>
        <taxon>Metazoa</taxon>
        <taxon>Ecdysozoa</taxon>
        <taxon>Scalidophora</taxon>
        <taxon>Priapulida</taxon>
        <taxon>Priapulimorpha</taxon>
        <taxon>Priapulimorphida</taxon>
        <taxon>Priapulidae</taxon>
        <taxon>Priapulus</taxon>
    </lineage>
</organism>
<protein>
    <submittedName>
        <fullName evidence="6 7">Calcyphosin-like protein</fullName>
    </submittedName>
</protein>
<dbReference type="SUPFAM" id="SSF47473">
    <property type="entry name" value="EF-hand"/>
    <property type="match status" value="1"/>
</dbReference>
<dbReference type="InterPro" id="IPR018247">
    <property type="entry name" value="EF_Hand_1_Ca_BS"/>
</dbReference>
<sequence length="209" mass="23962">MAATARHEKDMQEKAKRALMTATDPLDKLRQQCLARGATGISSLGRTFRLFDDDGSKRLDINEFRKGMHDYGVQLKPTEVEELFNLVDSDNSGSINYEEFLMVVRPPMSKARVDIIKRAFSKLDKTGDHVITMSDLKGVYSVKQHPKYQNGEMTEEQILTEFLNVFEKDEKTRDGIVTGEEFMNYYAGVSSSIDTDCYFDLMMRNSWKL</sequence>
<dbReference type="RefSeq" id="XP_014668082.1">
    <property type="nucleotide sequence ID" value="XM_014812596.1"/>
</dbReference>
<dbReference type="GeneID" id="106809504"/>
<dbReference type="PANTHER" id="PTHR34524:SF6">
    <property type="entry name" value="CALCYPHOSINE LIKE"/>
    <property type="match status" value="1"/>
</dbReference>
<feature type="domain" description="EF-hand" evidence="4">
    <location>
        <begin position="111"/>
        <end position="146"/>
    </location>
</feature>
<dbReference type="InterPro" id="IPR051581">
    <property type="entry name" value="Ca-bind"/>
</dbReference>
<evidence type="ECO:0000313" key="9">
    <source>
        <dbReference type="RefSeq" id="XP_014668083.1"/>
    </source>
</evidence>
<dbReference type="Proteomes" id="UP000695022">
    <property type="component" value="Unplaced"/>
</dbReference>